<proteinExistence type="predicted"/>
<gene>
    <name evidence="2" type="ORF">GCM10009750_25270</name>
</gene>
<evidence type="ECO:0000313" key="3">
    <source>
        <dbReference type="Proteomes" id="UP001501746"/>
    </source>
</evidence>
<organism evidence="2 3">
    <name type="scientific">Agromyces salentinus</name>
    <dbReference type="NCBI Taxonomy" id="269421"/>
    <lineage>
        <taxon>Bacteria</taxon>
        <taxon>Bacillati</taxon>
        <taxon>Actinomycetota</taxon>
        <taxon>Actinomycetes</taxon>
        <taxon>Micrococcales</taxon>
        <taxon>Microbacteriaceae</taxon>
        <taxon>Agromyces</taxon>
    </lineage>
</organism>
<sequence>MGNLHYGSPPASFDMPDRTLAHVEFVVLAKLRRKESFALSIESPTGGRQQIWINGAATLRFEFDTNVTDINRAWLEVLIDSANSAGGMRLTPEPERAG</sequence>
<dbReference type="RefSeq" id="WP_157426741.1">
    <property type="nucleotide sequence ID" value="NZ_BAAANK010000007.1"/>
</dbReference>
<dbReference type="InterPro" id="IPR057204">
    <property type="entry name" value="DUF7882"/>
</dbReference>
<evidence type="ECO:0000313" key="2">
    <source>
        <dbReference type="EMBL" id="GAA1838539.1"/>
    </source>
</evidence>
<dbReference type="EMBL" id="BAAANK010000007">
    <property type="protein sequence ID" value="GAA1838539.1"/>
    <property type="molecule type" value="Genomic_DNA"/>
</dbReference>
<keyword evidence="3" id="KW-1185">Reference proteome</keyword>
<protein>
    <recommendedName>
        <fullName evidence="1">DUF7882 domain-containing protein</fullName>
    </recommendedName>
</protein>
<accession>A0ABN2MUV7</accession>
<dbReference type="Pfam" id="PF25355">
    <property type="entry name" value="DUF7882"/>
    <property type="match status" value="1"/>
</dbReference>
<name>A0ABN2MUV7_9MICO</name>
<feature type="domain" description="DUF7882" evidence="1">
    <location>
        <begin position="1"/>
        <end position="93"/>
    </location>
</feature>
<dbReference type="Proteomes" id="UP001501746">
    <property type="component" value="Unassembled WGS sequence"/>
</dbReference>
<comment type="caution">
    <text evidence="2">The sequence shown here is derived from an EMBL/GenBank/DDBJ whole genome shotgun (WGS) entry which is preliminary data.</text>
</comment>
<reference evidence="2 3" key="1">
    <citation type="journal article" date="2019" name="Int. J. Syst. Evol. Microbiol.">
        <title>The Global Catalogue of Microorganisms (GCM) 10K type strain sequencing project: providing services to taxonomists for standard genome sequencing and annotation.</title>
        <authorList>
            <consortium name="The Broad Institute Genomics Platform"/>
            <consortium name="The Broad Institute Genome Sequencing Center for Infectious Disease"/>
            <person name="Wu L."/>
            <person name="Ma J."/>
        </authorList>
    </citation>
    <scope>NUCLEOTIDE SEQUENCE [LARGE SCALE GENOMIC DNA]</scope>
    <source>
        <strain evidence="2 3">JCM 14323</strain>
    </source>
</reference>
<evidence type="ECO:0000259" key="1">
    <source>
        <dbReference type="Pfam" id="PF25355"/>
    </source>
</evidence>